<feature type="region of interest" description="Disordered" evidence="1">
    <location>
        <begin position="49"/>
        <end position="87"/>
    </location>
</feature>
<reference evidence="2" key="1">
    <citation type="submission" date="2021-07" db="EMBL/GenBank/DDBJ databases">
        <title>Genome Resource of American Ginseng Black Spot Pathogen Alternaria panax.</title>
        <authorList>
            <person name="Qiu C."/>
            <person name="Wang W."/>
            <person name="Liu Z."/>
        </authorList>
    </citation>
    <scope>NUCLEOTIDE SEQUENCE</scope>
    <source>
        <strain evidence="2">BNCC115425</strain>
    </source>
</reference>
<sequence length="317" mass="35501">MSKPSARPHWTSPPQTRAVPSLVFNSGDPNPLHLDRTKLNLKFHVKEKNKSVAGSATHSTEKQHLKKEKNRHHNIGIKPNNGQDKRIGRKHVRKLSARQTIVAPYHTRSTPLHAVPKPSSQRASPKVHQDIGKCKRQSPGPTRCQPMLIPKEQTGQNSRRVEDRTKSPRLNGADLYVVKLCWRPAPDVCCEQPGGETKIVASPRPFTGSLHDELNNPEPKRPTRTKHPPTLLPKEKRPTAVASRPCHRCISYMASVGIKRVFWTDDKGDWEGAKIRDLVDVPDNLGSQEPSDASAALNSVFVTKHEVLMLRRMMGDS</sequence>
<keyword evidence="3" id="KW-1185">Reference proteome</keyword>
<evidence type="ECO:0000313" key="2">
    <source>
        <dbReference type="EMBL" id="KAG9192689.1"/>
    </source>
</evidence>
<organism evidence="2 3">
    <name type="scientific">Alternaria panax</name>
    <dbReference type="NCBI Taxonomy" id="48097"/>
    <lineage>
        <taxon>Eukaryota</taxon>
        <taxon>Fungi</taxon>
        <taxon>Dikarya</taxon>
        <taxon>Ascomycota</taxon>
        <taxon>Pezizomycotina</taxon>
        <taxon>Dothideomycetes</taxon>
        <taxon>Pleosporomycetidae</taxon>
        <taxon>Pleosporales</taxon>
        <taxon>Pleosporineae</taxon>
        <taxon>Pleosporaceae</taxon>
        <taxon>Alternaria</taxon>
        <taxon>Alternaria sect. Panax</taxon>
    </lineage>
</organism>
<dbReference type="Proteomes" id="UP001199106">
    <property type="component" value="Unassembled WGS sequence"/>
</dbReference>
<dbReference type="EMBL" id="JAANER010000003">
    <property type="protein sequence ID" value="KAG9192689.1"/>
    <property type="molecule type" value="Genomic_DNA"/>
</dbReference>
<feature type="region of interest" description="Disordered" evidence="1">
    <location>
        <begin position="1"/>
        <end position="22"/>
    </location>
</feature>
<protein>
    <submittedName>
        <fullName evidence="2">Uncharacterized protein</fullName>
    </submittedName>
</protein>
<feature type="region of interest" description="Disordered" evidence="1">
    <location>
        <begin position="110"/>
        <end position="166"/>
    </location>
</feature>
<proteinExistence type="predicted"/>
<accession>A0AAD4IDU9</accession>
<feature type="compositionally biased region" description="Basic and acidic residues" evidence="1">
    <location>
        <begin position="210"/>
        <end position="221"/>
    </location>
</feature>
<evidence type="ECO:0000313" key="3">
    <source>
        <dbReference type="Proteomes" id="UP001199106"/>
    </source>
</evidence>
<name>A0AAD4IDU9_9PLEO</name>
<gene>
    <name evidence="2" type="ORF">G6011_11423</name>
</gene>
<feature type="compositionally biased region" description="Basic residues" evidence="1">
    <location>
        <begin position="64"/>
        <end position="75"/>
    </location>
</feature>
<feature type="region of interest" description="Disordered" evidence="1">
    <location>
        <begin position="200"/>
        <end position="238"/>
    </location>
</feature>
<comment type="caution">
    <text evidence="2">The sequence shown here is derived from an EMBL/GenBank/DDBJ whole genome shotgun (WGS) entry which is preliminary data.</text>
</comment>
<dbReference type="AlphaFoldDB" id="A0AAD4IDU9"/>
<evidence type="ECO:0000256" key="1">
    <source>
        <dbReference type="SAM" id="MobiDB-lite"/>
    </source>
</evidence>